<reference evidence="4" key="1">
    <citation type="journal article" date="2019" name="Int. J. Syst. Evol. Microbiol.">
        <title>The Global Catalogue of Microorganisms (GCM) 10K type strain sequencing project: providing services to taxonomists for standard genome sequencing and annotation.</title>
        <authorList>
            <consortium name="The Broad Institute Genomics Platform"/>
            <consortium name="The Broad Institute Genome Sequencing Center for Infectious Disease"/>
            <person name="Wu L."/>
            <person name="Ma J."/>
        </authorList>
    </citation>
    <scope>NUCLEOTIDE SEQUENCE [LARGE SCALE GENOMIC DNA]</scope>
    <source>
        <strain evidence="4">JCM 18285</strain>
    </source>
</reference>
<protein>
    <recommendedName>
        <fullName evidence="2">GIY-YIG domain-containing protein</fullName>
    </recommendedName>
</protein>
<dbReference type="RefSeq" id="WP_345192776.1">
    <property type="nucleotide sequence ID" value="NZ_BAABJJ010000038.1"/>
</dbReference>
<proteinExistence type="inferred from homology"/>
<dbReference type="SUPFAM" id="SSF82771">
    <property type="entry name" value="GIY-YIG endonuclease"/>
    <property type="match status" value="1"/>
</dbReference>
<dbReference type="InterPro" id="IPR035901">
    <property type="entry name" value="GIY-YIG_endonuc_sf"/>
</dbReference>
<sequence length="78" mass="9326">MEFKVYIIFSKKLNRYYAGHTNNLEKRLNTHNSGGKKYTSKGVPWFLVKTYNCSSRSEAMQMERKIKKRGIKRYLDEN</sequence>
<evidence type="ECO:0000256" key="1">
    <source>
        <dbReference type="ARBA" id="ARBA00007435"/>
    </source>
</evidence>
<dbReference type="PANTHER" id="PTHR34477:SF1">
    <property type="entry name" value="UPF0213 PROTEIN YHBQ"/>
    <property type="match status" value="1"/>
</dbReference>
<evidence type="ECO:0000313" key="4">
    <source>
        <dbReference type="Proteomes" id="UP001501302"/>
    </source>
</evidence>
<dbReference type="Proteomes" id="UP001501302">
    <property type="component" value="Unassembled WGS sequence"/>
</dbReference>
<evidence type="ECO:0000313" key="3">
    <source>
        <dbReference type="EMBL" id="GAA4951835.1"/>
    </source>
</evidence>
<comment type="caution">
    <text evidence="3">The sequence shown here is derived from an EMBL/GenBank/DDBJ whole genome shotgun (WGS) entry which is preliminary data.</text>
</comment>
<accession>A0ABP9GRY3</accession>
<evidence type="ECO:0000259" key="2">
    <source>
        <dbReference type="PROSITE" id="PS50164"/>
    </source>
</evidence>
<dbReference type="CDD" id="cd10449">
    <property type="entry name" value="GIY-YIG_SLX1_like"/>
    <property type="match status" value="1"/>
</dbReference>
<dbReference type="Gene3D" id="3.40.1440.10">
    <property type="entry name" value="GIY-YIG endonuclease"/>
    <property type="match status" value="1"/>
</dbReference>
<dbReference type="InterPro" id="IPR000305">
    <property type="entry name" value="GIY-YIG_endonuc"/>
</dbReference>
<keyword evidence="4" id="KW-1185">Reference proteome</keyword>
<gene>
    <name evidence="3" type="ORF">GCM10023314_26600</name>
</gene>
<dbReference type="EMBL" id="BAABJJ010000038">
    <property type="protein sequence ID" value="GAA4951835.1"/>
    <property type="molecule type" value="Genomic_DNA"/>
</dbReference>
<organism evidence="3 4">
    <name type="scientific">Algibacter agarivorans</name>
    <dbReference type="NCBI Taxonomy" id="1109741"/>
    <lineage>
        <taxon>Bacteria</taxon>
        <taxon>Pseudomonadati</taxon>
        <taxon>Bacteroidota</taxon>
        <taxon>Flavobacteriia</taxon>
        <taxon>Flavobacteriales</taxon>
        <taxon>Flavobacteriaceae</taxon>
        <taxon>Algibacter</taxon>
    </lineage>
</organism>
<dbReference type="PROSITE" id="PS50164">
    <property type="entry name" value="GIY_YIG"/>
    <property type="match status" value="1"/>
</dbReference>
<dbReference type="InterPro" id="IPR050190">
    <property type="entry name" value="UPF0213_domain"/>
</dbReference>
<feature type="domain" description="GIY-YIG" evidence="2">
    <location>
        <begin position="1"/>
        <end position="77"/>
    </location>
</feature>
<dbReference type="Pfam" id="PF01541">
    <property type="entry name" value="GIY-YIG"/>
    <property type="match status" value="1"/>
</dbReference>
<comment type="similarity">
    <text evidence="1">Belongs to the UPF0213 family.</text>
</comment>
<name>A0ABP9GRY3_9FLAO</name>
<dbReference type="PANTHER" id="PTHR34477">
    <property type="entry name" value="UPF0213 PROTEIN YHBQ"/>
    <property type="match status" value="1"/>
</dbReference>